<keyword evidence="3" id="KW-1185">Reference proteome</keyword>
<proteinExistence type="predicted"/>
<feature type="domain" description="DUF305" evidence="1">
    <location>
        <begin position="51"/>
        <end position="167"/>
    </location>
</feature>
<evidence type="ECO:0000259" key="1">
    <source>
        <dbReference type="Pfam" id="PF03713"/>
    </source>
</evidence>
<comment type="caution">
    <text evidence="2">The sequence shown here is derived from an EMBL/GenBank/DDBJ whole genome shotgun (WGS) entry which is preliminary data.</text>
</comment>
<dbReference type="PROSITE" id="PS51257">
    <property type="entry name" value="PROKAR_LIPOPROTEIN"/>
    <property type="match status" value="1"/>
</dbReference>
<dbReference type="Pfam" id="PF03713">
    <property type="entry name" value="DUF305"/>
    <property type="match status" value="1"/>
</dbReference>
<evidence type="ECO:0000313" key="3">
    <source>
        <dbReference type="Proteomes" id="UP001285521"/>
    </source>
</evidence>
<evidence type="ECO:0000313" key="2">
    <source>
        <dbReference type="EMBL" id="MDX8034190.1"/>
    </source>
</evidence>
<dbReference type="Proteomes" id="UP001285521">
    <property type="component" value="Unassembled WGS sequence"/>
</dbReference>
<dbReference type="InterPro" id="IPR005183">
    <property type="entry name" value="DUF305_CopM-like"/>
</dbReference>
<dbReference type="EMBL" id="JAXAVW010000025">
    <property type="protein sequence ID" value="MDX8034190.1"/>
    <property type="molecule type" value="Genomic_DNA"/>
</dbReference>
<accession>A0ABU4T7P7</accession>
<name>A0ABU4T7P7_9PSEU</name>
<organism evidence="2 3">
    <name type="scientific">Lentzea miocenica</name>
    <dbReference type="NCBI Taxonomy" id="3095431"/>
    <lineage>
        <taxon>Bacteria</taxon>
        <taxon>Bacillati</taxon>
        <taxon>Actinomycetota</taxon>
        <taxon>Actinomycetes</taxon>
        <taxon>Pseudonocardiales</taxon>
        <taxon>Pseudonocardiaceae</taxon>
        <taxon>Lentzea</taxon>
    </lineage>
</organism>
<dbReference type="InterPro" id="IPR012347">
    <property type="entry name" value="Ferritin-like"/>
</dbReference>
<protein>
    <submittedName>
        <fullName evidence="2">DUF305 domain-containing protein</fullName>
    </submittedName>
</protein>
<gene>
    <name evidence="2" type="ORF">SK803_28560</name>
</gene>
<sequence>MRALLVAVVLAAAGCGTPTGSPPPAGSPAPDLAATDLAFVDLLIPQNESTLAALALTSANPGSALHPVARQVETRYRAELAQVRELLARIGRQESDQHDGHDMPGMITAAELATLAHDRGTAFDQQLKALLRSQFEEARTVARAELSSGTSQPVLELGARVDSTRAEFLALLEGVQR</sequence>
<dbReference type="Gene3D" id="1.20.1260.10">
    <property type="match status" value="1"/>
</dbReference>
<reference evidence="2 3" key="1">
    <citation type="submission" date="2023-11" db="EMBL/GenBank/DDBJ databases">
        <title>Lentzea sokolovensis, sp. nov., Lentzea kristufkii, sp. nov., and Lentzea miocenensis, sp. nov., rare actinobacteria from Sokolov Coal Basin, Miocene lacustrine sediment, Czech Republic.</title>
        <authorList>
            <person name="Lara A."/>
            <person name="Kotroba L."/>
            <person name="Nouioui I."/>
            <person name="Neumann-Schaal M."/>
            <person name="Mast Y."/>
            <person name="Chronakova A."/>
        </authorList>
    </citation>
    <scope>NUCLEOTIDE SEQUENCE [LARGE SCALE GENOMIC DNA]</scope>
    <source>
        <strain evidence="2 3">BCCO 10_0856</strain>
    </source>
</reference>
<reference evidence="2 3" key="2">
    <citation type="submission" date="2023-11" db="EMBL/GenBank/DDBJ databases">
        <authorList>
            <person name="Lara A.C."/>
            <person name="Chronakova A."/>
        </authorList>
    </citation>
    <scope>NUCLEOTIDE SEQUENCE [LARGE SCALE GENOMIC DNA]</scope>
    <source>
        <strain evidence="2 3">BCCO 10_0856</strain>
    </source>
</reference>
<dbReference type="RefSeq" id="WP_319969214.1">
    <property type="nucleotide sequence ID" value="NZ_JAXAVW010000025.1"/>
</dbReference>